<accession>A0A344LRU6</accession>
<protein>
    <recommendedName>
        <fullName evidence="1">Suppressor of fused-like domain-containing protein</fullName>
    </recommendedName>
</protein>
<sequence length="185" mass="21835">MQKEYSTNLTYHYNSYFGIVGKKMKWEIGPTFKTHPEFFVLEFAPNKVHNMWTYCTVGMSADLIDDNLIELVIYSPKQDNSLVELLTVHASHHRLTPFNIHHTSNIGRPWLENSICDHAFISLPYLDGDNLEIFQFEEKVIHCYWLIPITQVERDYKIEYGCEALEELFEEKQLDYLNPLRNSLV</sequence>
<gene>
    <name evidence="2" type="ORF">HYN86_08505</name>
</gene>
<dbReference type="Pfam" id="PF05076">
    <property type="entry name" value="SUFU"/>
    <property type="match status" value="1"/>
</dbReference>
<dbReference type="KEGG" id="ffl:HYN86_08505"/>
<dbReference type="EMBL" id="CP030261">
    <property type="protein sequence ID" value="AXB56638.1"/>
    <property type="molecule type" value="Genomic_DNA"/>
</dbReference>
<dbReference type="InterPro" id="IPR020941">
    <property type="entry name" value="SUFU-like_domain"/>
</dbReference>
<dbReference type="RefSeq" id="WP_113677647.1">
    <property type="nucleotide sequence ID" value="NZ_CP030261.1"/>
</dbReference>
<evidence type="ECO:0000313" key="3">
    <source>
        <dbReference type="Proteomes" id="UP000251561"/>
    </source>
</evidence>
<organism evidence="2 3">
    <name type="scientific">Flavobacterium fluviale</name>
    <dbReference type="NCBI Taxonomy" id="2249356"/>
    <lineage>
        <taxon>Bacteria</taxon>
        <taxon>Pseudomonadati</taxon>
        <taxon>Bacteroidota</taxon>
        <taxon>Flavobacteriia</taxon>
        <taxon>Flavobacteriales</taxon>
        <taxon>Flavobacteriaceae</taxon>
        <taxon>Flavobacterium</taxon>
    </lineage>
</organism>
<dbReference type="Proteomes" id="UP000251561">
    <property type="component" value="Chromosome"/>
</dbReference>
<name>A0A344LRU6_9FLAO</name>
<dbReference type="OrthoDB" id="8479146at2"/>
<dbReference type="AlphaFoldDB" id="A0A344LRU6"/>
<reference evidence="2 3" key="1">
    <citation type="submission" date="2018-06" db="EMBL/GenBank/DDBJ databases">
        <title>Genome sequencing of Flavobacterium.</title>
        <authorList>
            <person name="Baek M.-G."/>
            <person name="Yi H."/>
        </authorList>
    </citation>
    <scope>NUCLEOTIDE SEQUENCE [LARGE SCALE GENOMIC DNA]</scope>
    <source>
        <strain evidence="2 3">HYN0086</strain>
    </source>
</reference>
<evidence type="ECO:0000313" key="2">
    <source>
        <dbReference type="EMBL" id="AXB56638.1"/>
    </source>
</evidence>
<evidence type="ECO:0000259" key="1">
    <source>
        <dbReference type="Pfam" id="PF05076"/>
    </source>
</evidence>
<feature type="domain" description="Suppressor of fused-like" evidence="1">
    <location>
        <begin position="40"/>
        <end position="181"/>
    </location>
</feature>
<keyword evidence="3" id="KW-1185">Reference proteome</keyword>
<proteinExistence type="predicted"/>